<name>A0A1E5XJ91_9HYPH</name>
<dbReference type="Proteomes" id="UP000095463">
    <property type="component" value="Unassembled WGS sequence"/>
</dbReference>
<accession>A0A1E5XJ91</accession>
<dbReference type="InterPro" id="IPR001492">
    <property type="entry name" value="Flagellin"/>
</dbReference>
<reference evidence="2 3" key="1">
    <citation type="journal article" date="2015" name="Genome Announc.">
        <title>Genome Assemblies of Three Soil-Associated Devosia species: D. insulae, D. limi, and D. soli.</title>
        <authorList>
            <person name="Hassan Y.I."/>
            <person name="Lepp D."/>
            <person name="Zhou T."/>
        </authorList>
    </citation>
    <scope>NUCLEOTIDE SEQUENCE [LARGE SCALE GENOMIC DNA]</scope>
    <source>
        <strain evidence="2 3">DS-56</strain>
    </source>
</reference>
<dbReference type="Gene3D" id="1.20.1330.10">
    <property type="entry name" value="f41 fragment of flagellin, N-terminal domain"/>
    <property type="match status" value="1"/>
</dbReference>
<evidence type="ECO:0000313" key="2">
    <source>
        <dbReference type="EMBL" id="OEO28657.1"/>
    </source>
</evidence>
<evidence type="ECO:0000256" key="1">
    <source>
        <dbReference type="SAM" id="Coils"/>
    </source>
</evidence>
<keyword evidence="3" id="KW-1185">Reference proteome</keyword>
<keyword evidence="1" id="KW-0175">Coiled coil</keyword>
<organism evidence="2 3">
    <name type="scientific">Devosia insulae DS-56</name>
    <dbReference type="NCBI Taxonomy" id="1116389"/>
    <lineage>
        <taxon>Bacteria</taxon>
        <taxon>Pseudomonadati</taxon>
        <taxon>Pseudomonadota</taxon>
        <taxon>Alphaproteobacteria</taxon>
        <taxon>Hyphomicrobiales</taxon>
        <taxon>Devosiaceae</taxon>
        <taxon>Devosia</taxon>
    </lineage>
</organism>
<dbReference type="GO" id="GO:0009288">
    <property type="term" value="C:bacterial-type flagellum"/>
    <property type="evidence" value="ECO:0007669"/>
    <property type="project" value="InterPro"/>
</dbReference>
<gene>
    <name evidence="2" type="ORF">VW23_004265</name>
</gene>
<dbReference type="AlphaFoldDB" id="A0A1E5XJ91"/>
<dbReference type="PANTHER" id="PTHR42792:SF1">
    <property type="entry name" value="FLAGELLAR HOOK-ASSOCIATED PROTEIN 3"/>
    <property type="match status" value="1"/>
</dbReference>
<dbReference type="SUPFAM" id="SSF64518">
    <property type="entry name" value="Phase 1 flagellin"/>
    <property type="match status" value="1"/>
</dbReference>
<comment type="caution">
    <text evidence="2">The sequence shown here is derived from an EMBL/GenBank/DDBJ whole genome shotgun (WGS) entry which is preliminary data.</text>
</comment>
<sequence length="500" mass="52378">MTSVGKTMFPLANGIKNITNMKARYDQLQTQLASGEKASTLAEMGSDRYFDLALRQRMARMEGYQQSISTVNLRLEVLDTVMSRLDTIESDARAAAISGGGGTSGINFQTAPTLAGSRFDEVLTLLNTDVAGRYMFGGNRTDGQPVATSSEVMNGVGARAGFKQVAGERKLADLGADHLGRLDISRVTDTVTLAEETTVFGMKLSGVTTTSANIAVTAPGGGPPPALTVQFGTPLPGAGDKVQVSFTMPDGTEEQLVLVATTGTPGDGEFQIGADADATAASFETALTGSVKHLAETTLVSASAYAAAENFFNGQGEQVMRVDGPPFDSATGLIAGTSANTMLWYTGEDSADPRSTVTARVGEGTTVGYGVQANESGFINLIQTLAAVAVQDFPDSDPTSEKRYTSMMSRNASRLADTKDNQPGSLAAITVELGLAQSTTGAIAERHTAHSAQLGNMLEQIEAAPTETIAMEILALKTRLEASYQTTALLSQLSLVNYMR</sequence>
<protein>
    <submittedName>
        <fullName evidence="2">Uncharacterized protein</fullName>
    </submittedName>
</protein>
<feature type="coiled-coil region" evidence="1">
    <location>
        <begin position="11"/>
        <end position="38"/>
    </location>
</feature>
<dbReference type="EMBL" id="LAJE02000363">
    <property type="protein sequence ID" value="OEO28657.1"/>
    <property type="molecule type" value="Genomic_DNA"/>
</dbReference>
<proteinExistence type="predicted"/>
<dbReference type="GO" id="GO:0005198">
    <property type="term" value="F:structural molecule activity"/>
    <property type="evidence" value="ECO:0007669"/>
    <property type="project" value="InterPro"/>
</dbReference>
<dbReference type="PANTHER" id="PTHR42792">
    <property type="entry name" value="FLAGELLIN"/>
    <property type="match status" value="1"/>
</dbReference>
<dbReference type="OrthoDB" id="7312911at2"/>
<dbReference type="RefSeq" id="WP_069912139.1">
    <property type="nucleotide sequence ID" value="NZ_LAJE02000363.1"/>
</dbReference>
<evidence type="ECO:0000313" key="3">
    <source>
        <dbReference type="Proteomes" id="UP000095463"/>
    </source>
</evidence>